<dbReference type="PANTHER" id="PTHR36174:SF1">
    <property type="entry name" value="LIPID II:GLYCINE GLYCYLTRANSFERASE"/>
    <property type="match status" value="1"/>
</dbReference>
<keyword evidence="3" id="KW-1185">Reference proteome</keyword>
<keyword evidence="2" id="KW-0012">Acyltransferase</keyword>
<name>A0ABS8BPT4_9RHOB</name>
<reference evidence="2" key="1">
    <citation type="submission" date="2021-10" db="EMBL/GenBank/DDBJ databases">
        <title>Loktanella gaetbuli sp. nov., isolated from a tidal flat.</title>
        <authorList>
            <person name="Park S."/>
            <person name="Yoon J.-H."/>
        </authorList>
    </citation>
    <scope>NUCLEOTIDE SEQUENCE</scope>
    <source>
        <strain evidence="2">TSTF-M6</strain>
    </source>
</reference>
<keyword evidence="2" id="KW-0808">Transferase</keyword>
<proteinExistence type="predicted"/>
<dbReference type="Pfam" id="PF13480">
    <property type="entry name" value="Acetyltransf_6"/>
    <property type="match status" value="1"/>
</dbReference>
<evidence type="ECO:0000313" key="3">
    <source>
        <dbReference type="Proteomes" id="UP001138961"/>
    </source>
</evidence>
<dbReference type="SUPFAM" id="SSF55729">
    <property type="entry name" value="Acyl-CoA N-acyltransferases (Nat)"/>
    <property type="match status" value="1"/>
</dbReference>
<comment type="caution">
    <text evidence="2">The sequence shown here is derived from an EMBL/GenBank/DDBJ whole genome shotgun (WGS) entry which is preliminary data.</text>
</comment>
<dbReference type="InterPro" id="IPR050644">
    <property type="entry name" value="PG_Glycine_Bridge_Synth"/>
</dbReference>
<dbReference type="EMBL" id="JAJATZ010000001">
    <property type="protein sequence ID" value="MCB5197741.1"/>
    <property type="molecule type" value="Genomic_DNA"/>
</dbReference>
<dbReference type="InterPro" id="IPR016181">
    <property type="entry name" value="Acyl_CoA_acyltransferase"/>
</dbReference>
<dbReference type="RefSeq" id="WP_226746844.1">
    <property type="nucleotide sequence ID" value="NZ_JAJATZ010000001.1"/>
</dbReference>
<evidence type="ECO:0000313" key="2">
    <source>
        <dbReference type="EMBL" id="MCB5197741.1"/>
    </source>
</evidence>
<gene>
    <name evidence="2" type="ORF">LGQ03_00655</name>
</gene>
<dbReference type="PANTHER" id="PTHR36174">
    <property type="entry name" value="LIPID II:GLYCINE GLYCYLTRANSFERASE"/>
    <property type="match status" value="1"/>
</dbReference>
<dbReference type="InterPro" id="IPR038740">
    <property type="entry name" value="BioF2-like_GNAT_dom"/>
</dbReference>
<dbReference type="GO" id="GO:0016746">
    <property type="term" value="F:acyltransferase activity"/>
    <property type="evidence" value="ECO:0007669"/>
    <property type="project" value="UniProtKB-KW"/>
</dbReference>
<protein>
    <submittedName>
        <fullName evidence="2">GNAT family N-acetyltransferase</fullName>
        <ecNumber evidence="2">2.3.1.-</ecNumber>
    </submittedName>
</protein>
<feature type="domain" description="BioF2-like acetyltransferase" evidence="1">
    <location>
        <begin position="122"/>
        <end position="246"/>
    </location>
</feature>
<dbReference type="Proteomes" id="UP001138961">
    <property type="component" value="Unassembled WGS sequence"/>
</dbReference>
<sequence>MAVHLALMQSPDMGRALTSLGRSADLVTTDTGHALVIRRRFGLLGEIRFSSQGPVFADQYTLADRVALLRAARLHLLNATKGTQAVCRAAGFAQVMTPATTAILPVAPDRDAQMRMAHGKWRNAARAAARAGLTLTRSPLDGEHAWLFAREAAQQNSRGYRALPPALTRAYAQANPGQAQVFTAHQNGAPIAAMLVLTHGASATYQIGWSGDAGRRARAHHAILMAVTDWLRDTGVATLDLGSLDTRHAPGLARFKLGSGAAPLTLGGTWVRWPRPSDAFRRWQRPRQSL</sequence>
<accession>A0ABS8BPT4</accession>
<dbReference type="Gene3D" id="3.40.630.30">
    <property type="match status" value="1"/>
</dbReference>
<dbReference type="EC" id="2.3.1.-" evidence="2"/>
<organism evidence="2 3">
    <name type="scientific">Loktanella gaetbuli</name>
    <dbReference type="NCBI Taxonomy" id="2881335"/>
    <lineage>
        <taxon>Bacteria</taxon>
        <taxon>Pseudomonadati</taxon>
        <taxon>Pseudomonadota</taxon>
        <taxon>Alphaproteobacteria</taxon>
        <taxon>Rhodobacterales</taxon>
        <taxon>Roseobacteraceae</taxon>
        <taxon>Loktanella</taxon>
    </lineage>
</organism>
<evidence type="ECO:0000259" key="1">
    <source>
        <dbReference type="Pfam" id="PF13480"/>
    </source>
</evidence>